<proteinExistence type="predicted"/>
<dbReference type="GO" id="GO:0003684">
    <property type="term" value="F:damaged DNA binding"/>
    <property type="evidence" value="ECO:0007669"/>
    <property type="project" value="InterPro"/>
</dbReference>
<dbReference type="GO" id="GO:0003906">
    <property type="term" value="F:DNA-(apurinic or apyrimidinic site) endonuclease activity"/>
    <property type="evidence" value="ECO:0007669"/>
    <property type="project" value="InterPro"/>
</dbReference>
<evidence type="ECO:0000313" key="2">
    <source>
        <dbReference type="EMBL" id="KAK1734683.1"/>
    </source>
</evidence>
<organism evidence="2 3">
    <name type="scientific">Skeletonema marinoi</name>
    <dbReference type="NCBI Taxonomy" id="267567"/>
    <lineage>
        <taxon>Eukaryota</taxon>
        <taxon>Sar</taxon>
        <taxon>Stramenopiles</taxon>
        <taxon>Ochrophyta</taxon>
        <taxon>Bacillariophyta</taxon>
        <taxon>Coscinodiscophyceae</taxon>
        <taxon>Thalassiosirophycidae</taxon>
        <taxon>Thalassiosirales</taxon>
        <taxon>Skeletonemataceae</taxon>
        <taxon>Skeletonema</taxon>
        <taxon>Skeletonema marinoi-dohrnii complex</taxon>
    </lineage>
</organism>
<dbReference type="SUPFAM" id="SSF46946">
    <property type="entry name" value="S13-like H2TH domain"/>
    <property type="match status" value="1"/>
</dbReference>
<evidence type="ECO:0000259" key="1">
    <source>
        <dbReference type="Pfam" id="PF06831"/>
    </source>
</evidence>
<dbReference type="AlphaFoldDB" id="A0AAD9D6I3"/>
<dbReference type="Proteomes" id="UP001224775">
    <property type="component" value="Unassembled WGS sequence"/>
</dbReference>
<dbReference type="Gene3D" id="1.10.8.50">
    <property type="match status" value="1"/>
</dbReference>
<name>A0AAD9D6I3_9STRA</name>
<dbReference type="GO" id="GO:0008270">
    <property type="term" value="F:zinc ion binding"/>
    <property type="evidence" value="ECO:0007669"/>
    <property type="project" value="InterPro"/>
</dbReference>
<comment type="caution">
    <text evidence="2">The sequence shown here is derived from an EMBL/GenBank/DDBJ whole genome shotgun (WGS) entry which is preliminary data.</text>
</comment>
<dbReference type="GO" id="GO:0016799">
    <property type="term" value="F:hydrolase activity, hydrolyzing N-glycosyl compounds"/>
    <property type="evidence" value="ECO:0007669"/>
    <property type="project" value="InterPro"/>
</dbReference>
<sequence>MLCVVLEKKSKSTAAEEDVISVITEEADITGKEATILISLHMGMTDSNSGIVNKIANQKKVIKAILLDQRQVISGVGNWVADEVLYLECLNDGEEQLPEQWLFHRRWRGGGSKGTNSKDFNGKQSAL</sequence>
<gene>
    <name evidence="2" type="ORF">QTG54_014556</name>
</gene>
<dbReference type="GO" id="GO:0006284">
    <property type="term" value="P:base-excision repair"/>
    <property type="evidence" value="ECO:0007669"/>
    <property type="project" value="InterPro"/>
</dbReference>
<dbReference type="Pfam" id="PF06831">
    <property type="entry name" value="H2TH"/>
    <property type="match status" value="1"/>
</dbReference>
<keyword evidence="3" id="KW-1185">Reference proteome</keyword>
<dbReference type="InterPro" id="IPR015886">
    <property type="entry name" value="H2TH_FPG"/>
</dbReference>
<feature type="domain" description="Formamidopyrimidine-DNA glycosylase H2TH DNA-binding" evidence="1">
    <location>
        <begin position="50"/>
        <end position="88"/>
    </location>
</feature>
<accession>A0AAD9D6I3</accession>
<reference evidence="2" key="1">
    <citation type="submission" date="2023-06" db="EMBL/GenBank/DDBJ databases">
        <title>Survivors Of The Sea: Transcriptome response of Skeletonema marinoi to long-term dormancy.</title>
        <authorList>
            <person name="Pinder M.I.M."/>
            <person name="Kourtchenko O."/>
            <person name="Robertson E.K."/>
            <person name="Larsson T."/>
            <person name="Maumus F."/>
            <person name="Osuna-Cruz C.M."/>
            <person name="Vancaester E."/>
            <person name="Stenow R."/>
            <person name="Vandepoele K."/>
            <person name="Ploug H."/>
            <person name="Bruchert V."/>
            <person name="Godhe A."/>
            <person name="Topel M."/>
        </authorList>
    </citation>
    <scope>NUCLEOTIDE SEQUENCE</scope>
    <source>
        <strain evidence="2">R05AC</strain>
    </source>
</reference>
<evidence type="ECO:0000313" key="3">
    <source>
        <dbReference type="Proteomes" id="UP001224775"/>
    </source>
</evidence>
<dbReference type="EMBL" id="JATAAI010000037">
    <property type="protein sequence ID" value="KAK1734683.1"/>
    <property type="molecule type" value="Genomic_DNA"/>
</dbReference>
<dbReference type="InterPro" id="IPR010979">
    <property type="entry name" value="Ribosomal_uS13-like_H2TH"/>
</dbReference>
<protein>
    <recommendedName>
        <fullName evidence="1">Formamidopyrimidine-DNA glycosylase H2TH DNA-binding domain-containing protein</fullName>
    </recommendedName>
</protein>